<dbReference type="FunFam" id="1.25.40.10:FF:000344">
    <property type="entry name" value="Pentatricopeptide repeat-containing protein"/>
    <property type="match status" value="1"/>
</dbReference>
<feature type="repeat" description="PPR" evidence="2">
    <location>
        <begin position="180"/>
        <end position="214"/>
    </location>
</feature>
<dbReference type="InterPro" id="IPR046960">
    <property type="entry name" value="PPR_At4g14850-like_plant"/>
</dbReference>
<name>A0AA39A0V2_VITRO</name>
<dbReference type="PANTHER" id="PTHR47926">
    <property type="entry name" value="PENTATRICOPEPTIDE REPEAT-CONTAINING PROTEIN"/>
    <property type="match status" value="1"/>
</dbReference>
<dbReference type="Pfam" id="PF12854">
    <property type="entry name" value="PPR_1"/>
    <property type="match status" value="1"/>
</dbReference>
<dbReference type="InterPro" id="IPR046848">
    <property type="entry name" value="E_motif"/>
</dbReference>
<evidence type="ECO:0008006" key="5">
    <source>
        <dbReference type="Google" id="ProtNLM"/>
    </source>
</evidence>
<feature type="repeat" description="PPR" evidence="2">
    <location>
        <begin position="215"/>
        <end position="249"/>
    </location>
</feature>
<dbReference type="Pfam" id="PF01535">
    <property type="entry name" value="PPR"/>
    <property type="match status" value="2"/>
</dbReference>
<dbReference type="PANTHER" id="PTHR47926:SF453">
    <property type="entry name" value="PENTATRICOPEPTIDE REPEAT (PPR) SUPERFAMILY PROTEIN"/>
    <property type="match status" value="1"/>
</dbReference>
<feature type="repeat" description="PPR" evidence="2">
    <location>
        <begin position="422"/>
        <end position="452"/>
    </location>
</feature>
<dbReference type="InterPro" id="IPR011990">
    <property type="entry name" value="TPR-like_helical_dom_sf"/>
</dbReference>
<dbReference type="GO" id="GO:0003723">
    <property type="term" value="F:RNA binding"/>
    <property type="evidence" value="ECO:0007669"/>
    <property type="project" value="InterPro"/>
</dbReference>
<dbReference type="Gene3D" id="1.25.40.10">
    <property type="entry name" value="Tetratricopeptide repeat domain"/>
    <property type="match status" value="4"/>
</dbReference>
<dbReference type="Pfam" id="PF13041">
    <property type="entry name" value="PPR_2"/>
    <property type="match status" value="3"/>
</dbReference>
<protein>
    <recommendedName>
        <fullName evidence="5">Pentatricopeptide repeat-containing protein</fullName>
    </recommendedName>
</protein>
<keyword evidence="4" id="KW-1185">Reference proteome</keyword>
<sequence length="555" mass="61738">MIKPLLSPNALFSDHLGFLLQRCLKCKALQPGKQVHAMLLASRIDMNILSMSSKLVGMYASCGDLQSARLVLERTQNPNVFALNWMASALAFHGCHEEAIGYFSLMQELGLVANKFTFSIVLKQCVGLIDFNKGREVHCVISRTGFGNVVSVANSLIDMYCKCGHVGYGRKVFDGMIERDVVSWTSMICGYCNIGTLVEALVLFERMKVEGLEPNDFTWNAMIAGHARDGDCNGAFVLFSRMVREGLVPDLVTWNAMISGFTQSLKAVEAWRLFQDMLVAGIKPNQVTVTGLLPACGLMGSIHRGKELHGLIYRMGLDMNVFVATALIDMYSKCGTVKDAWDVFDRIPIKNVASWNAMIGCYGKHGLVDSSIQLFERMQAEGMQVNHITLISVLSACSHGGLVEKGLTIFRSMKEKYGVEISQEHYSCVLDLLCRSGRMVDAYELFKEMPIEVTDSIVGAFFNGCKIHGRRDLAKLMAEDILRMELKRPGGFVTLSNIYAADGEWEEVENIRKVMKEQGVHKKPGFSWVEKRDGFVESETRNEYKIAETGIGMPS</sequence>
<dbReference type="Pfam" id="PF20431">
    <property type="entry name" value="E_motif"/>
    <property type="match status" value="1"/>
</dbReference>
<reference evidence="3 4" key="1">
    <citation type="journal article" date="2023" name="BMC Biotechnol.">
        <title>Vitis rotundifolia cv Carlos genome sequencing.</title>
        <authorList>
            <person name="Huff M."/>
            <person name="Hulse-Kemp A."/>
            <person name="Scheffler B."/>
            <person name="Youngblood R."/>
            <person name="Simpson S."/>
            <person name="Babiker E."/>
            <person name="Staton M."/>
        </authorList>
    </citation>
    <scope>NUCLEOTIDE SEQUENCE [LARGE SCALE GENOMIC DNA]</scope>
    <source>
        <tissue evidence="3">Leaf</tissue>
    </source>
</reference>
<dbReference type="EMBL" id="JARBHA010000006">
    <property type="protein sequence ID" value="KAJ9697873.1"/>
    <property type="molecule type" value="Genomic_DNA"/>
</dbReference>
<evidence type="ECO:0000256" key="1">
    <source>
        <dbReference type="ARBA" id="ARBA00022737"/>
    </source>
</evidence>
<organism evidence="3 4">
    <name type="scientific">Vitis rotundifolia</name>
    <name type="common">Muscadine grape</name>
    <dbReference type="NCBI Taxonomy" id="103349"/>
    <lineage>
        <taxon>Eukaryota</taxon>
        <taxon>Viridiplantae</taxon>
        <taxon>Streptophyta</taxon>
        <taxon>Embryophyta</taxon>
        <taxon>Tracheophyta</taxon>
        <taxon>Spermatophyta</taxon>
        <taxon>Magnoliopsida</taxon>
        <taxon>eudicotyledons</taxon>
        <taxon>Gunneridae</taxon>
        <taxon>Pentapetalae</taxon>
        <taxon>rosids</taxon>
        <taxon>Vitales</taxon>
        <taxon>Vitaceae</taxon>
        <taxon>Viteae</taxon>
        <taxon>Vitis</taxon>
    </lineage>
</organism>
<dbReference type="AlphaFoldDB" id="A0AA39A0V2"/>
<dbReference type="NCBIfam" id="TIGR00756">
    <property type="entry name" value="PPR"/>
    <property type="match status" value="7"/>
</dbReference>
<comment type="caution">
    <text evidence="3">The sequence shown here is derived from an EMBL/GenBank/DDBJ whole genome shotgun (WGS) entry which is preliminary data.</text>
</comment>
<keyword evidence="1" id="KW-0677">Repeat</keyword>
<dbReference type="GO" id="GO:0009451">
    <property type="term" value="P:RNA modification"/>
    <property type="evidence" value="ECO:0007669"/>
    <property type="project" value="InterPro"/>
</dbReference>
<dbReference type="PROSITE" id="PS51375">
    <property type="entry name" value="PPR"/>
    <property type="match status" value="5"/>
</dbReference>
<proteinExistence type="predicted"/>
<dbReference type="FunFam" id="1.25.40.10:FF:000090">
    <property type="entry name" value="Pentatricopeptide repeat-containing protein, chloroplastic"/>
    <property type="match status" value="1"/>
</dbReference>
<evidence type="ECO:0000313" key="4">
    <source>
        <dbReference type="Proteomes" id="UP001168098"/>
    </source>
</evidence>
<accession>A0AA39A0V2</accession>
<feature type="repeat" description="PPR" evidence="2">
    <location>
        <begin position="250"/>
        <end position="284"/>
    </location>
</feature>
<evidence type="ECO:0000256" key="2">
    <source>
        <dbReference type="PROSITE-ProRule" id="PRU00708"/>
    </source>
</evidence>
<gene>
    <name evidence="3" type="ORF">PVL29_007142</name>
</gene>
<dbReference type="InterPro" id="IPR002885">
    <property type="entry name" value="PPR_rpt"/>
</dbReference>
<dbReference type="Proteomes" id="UP001168098">
    <property type="component" value="Unassembled WGS sequence"/>
</dbReference>
<feature type="repeat" description="PPR" evidence="2">
    <location>
        <begin position="351"/>
        <end position="385"/>
    </location>
</feature>
<evidence type="ECO:0000313" key="3">
    <source>
        <dbReference type="EMBL" id="KAJ9697873.1"/>
    </source>
</evidence>